<dbReference type="InterPro" id="IPR036249">
    <property type="entry name" value="Thioredoxin-like_sf"/>
</dbReference>
<evidence type="ECO:0000313" key="4">
    <source>
        <dbReference type="Proteomes" id="UP001604277"/>
    </source>
</evidence>
<name>A0ABD1X792_9LAMI</name>
<dbReference type="Pfam" id="PF00462">
    <property type="entry name" value="Glutaredoxin"/>
    <property type="match status" value="1"/>
</dbReference>
<dbReference type="CDD" id="cd03027">
    <property type="entry name" value="GRX_DEP"/>
    <property type="match status" value="1"/>
</dbReference>
<dbReference type="AlphaFoldDB" id="A0ABD1X792"/>
<dbReference type="Proteomes" id="UP001604277">
    <property type="component" value="Unassembled WGS sequence"/>
</dbReference>
<proteinExistence type="predicted"/>
<dbReference type="PROSITE" id="PS50186">
    <property type="entry name" value="DEP"/>
    <property type="match status" value="1"/>
</dbReference>
<feature type="compositionally biased region" description="Basic and acidic residues" evidence="1">
    <location>
        <begin position="409"/>
        <end position="425"/>
    </location>
</feature>
<dbReference type="Pfam" id="PF00610">
    <property type="entry name" value="DEP"/>
    <property type="match status" value="1"/>
</dbReference>
<comment type="caution">
    <text evidence="3">The sequence shown here is derived from an EMBL/GenBank/DDBJ whole genome shotgun (WGS) entry which is preliminary data.</text>
</comment>
<feature type="compositionally biased region" description="Polar residues" evidence="1">
    <location>
        <begin position="1"/>
        <end position="11"/>
    </location>
</feature>
<dbReference type="InterPro" id="IPR006869">
    <property type="entry name" value="DUF547"/>
</dbReference>
<feature type="region of interest" description="Disordered" evidence="1">
    <location>
        <begin position="400"/>
        <end position="501"/>
    </location>
</feature>
<feature type="compositionally biased region" description="Polar residues" evidence="1">
    <location>
        <begin position="73"/>
        <end position="87"/>
    </location>
</feature>
<dbReference type="PANTHER" id="PTHR46361:SF1">
    <property type="entry name" value="F26K24.21 PROTEIN"/>
    <property type="match status" value="1"/>
</dbReference>
<feature type="compositionally biased region" description="Pro residues" evidence="1">
    <location>
        <begin position="61"/>
        <end position="71"/>
    </location>
</feature>
<dbReference type="PROSITE" id="PS51354">
    <property type="entry name" value="GLUTAREDOXIN_2"/>
    <property type="match status" value="1"/>
</dbReference>
<feature type="compositionally biased region" description="Polar residues" evidence="1">
    <location>
        <begin position="486"/>
        <end position="501"/>
    </location>
</feature>
<evidence type="ECO:0000256" key="1">
    <source>
        <dbReference type="SAM" id="MobiDB-lite"/>
    </source>
</evidence>
<feature type="region of interest" description="Disordered" evidence="1">
    <location>
        <begin position="58"/>
        <end position="87"/>
    </location>
</feature>
<dbReference type="InterPro" id="IPR036390">
    <property type="entry name" value="WH_DNA-bd_sf"/>
</dbReference>
<keyword evidence="4" id="KW-1185">Reference proteome</keyword>
<gene>
    <name evidence="3" type="ORF">Fot_02385</name>
</gene>
<dbReference type="PANTHER" id="PTHR46361">
    <property type="entry name" value="ELECTRON CARRIER/ PROTEIN DISULFIDE OXIDOREDUCTASE"/>
    <property type="match status" value="1"/>
</dbReference>
<dbReference type="InterPro" id="IPR036388">
    <property type="entry name" value="WH-like_DNA-bd_sf"/>
</dbReference>
<dbReference type="Gene3D" id="3.40.30.10">
    <property type="entry name" value="Glutaredoxin"/>
    <property type="match status" value="1"/>
</dbReference>
<dbReference type="Gene3D" id="1.10.10.10">
    <property type="entry name" value="Winged helix-like DNA-binding domain superfamily/Winged helix DNA-binding domain"/>
    <property type="match status" value="1"/>
</dbReference>
<dbReference type="CDD" id="cd04371">
    <property type="entry name" value="DEP"/>
    <property type="match status" value="1"/>
</dbReference>
<accession>A0ABD1X792</accession>
<evidence type="ECO:0000313" key="3">
    <source>
        <dbReference type="EMBL" id="KAL2557646.1"/>
    </source>
</evidence>
<dbReference type="SUPFAM" id="SSF52833">
    <property type="entry name" value="Thioredoxin-like"/>
    <property type="match status" value="1"/>
</dbReference>
<dbReference type="SMART" id="SM00049">
    <property type="entry name" value="DEP"/>
    <property type="match status" value="1"/>
</dbReference>
<dbReference type="Pfam" id="PF04784">
    <property type="entry name" value="DUF547"/>
    <property type="match status" value="1"/>
</dbReference>
<dbReference type="InterPro" id="IPR002109">
    <property type="entry name" value="Glutaredoxin"/>
</dbReference>
<dbReference type="SUPFAM" id="SSF46785">
    <property type="entry name" value="Winged helix' DNA-binding domain"/>
    <property type="match status" value="1"/>
</dbReference>
<feature type="compositionally biased region" description="Basic and acidic residues" evidence="1">
    <location>
        <begin position="466"/>
        <end position="485"/>
    </location>
</feature>
<dbReference type="InterPro" id="IPR000591">
    <property type="entry name" value="DEP_dom"/>
</dbReference>
<protein>
    <recommendedName>
        <fullName evidence="2">DEP domain-containing protein</fullName>
    </recommendedName>
</protein>
<organism evidence="3 4">
    <name type="scientific">Forsythia ovata</name>
    <dbReference type="NCBI Taxonomy" id="205694"/>
    <lineage>
        <taxon>Eukaryota</taxon>
        <taxon>Viridiplantae</taxon>
        <taxon>Streptophyta</taxon>
        <taxon>Embryophyta</taxon>
        <taxon>Tracheophyta</taxon>
        <taxon>Spermatophyta</taxon>
        <taxon>Magnoliopsida</taxon>
        <taxon>eudicotyledons</taxon>
        <taxon>Gunneridae</taxon>
        <taxon>Pentapetalae</taxon>
        <taxon>asterids</taxon>
        <taxon>lamiids</taxon>
        <taxon>Lamiales</taxon>
        <taxon>Oleaceae</taxon>
        <taxon>Forsythieae</taxon>
        <taxon>Forsythia</taxon>
    </lineage>
</organism>
<feature type="region of interest" description="Disordered" evidence="1">
    <location>
        <begin position="1"/>
        <end position="25"/>
    </location>
</feature>
<evidence type="ECO:0000259" key="2">
    <source>
        <dbReference type="PROSITE" id="PS50186"/>
    </source>
</evidence>
<sequence>MENSKTHQTQPEQHRYSIKKRARPQGCNTNSVIEVTIRPFDRATNLEAAKKESFFLMALPPTKPPDPPPSLPENNTIDGGNTSPTSSTTEIRHIAADLGQNKSVLHWESRGTHPNALNSTSYDQNLDMGPSPMISEAPKTPRMVSPTSNLTGINTLENVQQISIRDPVGPTKLHAPDPQLGNVIPTTRPKFQPDPTLDAPVGPIFQTEQSLGKQAISPSVDLQIENAPHSQNQHEIMHLPTQQTVGPDSQHVGPTIDFSHSIHMGPSLEAHLPAGPSHLSTAPSYISSLLPTPILSVSQSLDVSRPVDPAISHVGPTSDLLQTSAFAYDYSLHDRLLTIAGPTGSLPLAVDHYAESRSVIDPVYGSSLHDRPAISVGPTSTLAHSEFFDPLLDHMLAAPRAGNSSQERGPTKPDDGGMELSREGGDGNTEQPHAIADDVASNHVEEERGDINFPEKEGNTVGNGKTDSKRYGNSDSNVEDKREVNGRSSDIINSADSQKANGTVQELIQQPHSQLPKPEAPPGVNSTCSPPNLSPKMERSISAPDNFDMPAIGKFIREKSNSFSVAITKRLSSLREGRNNDEDEEAILKPASNVMEFNLVGLKVIKSLKELGKVGLKGRISFFSRSNCRDCTAVRSFFRGKNLNFVEINIDVYPTREKELIERTGSGTVPQIFFNEKLIGGLVVLNSLRNSGMLEKKMEEMLGIKCPDDAPAPPVYGFDDEEAEESLDEMVAIVRVLRQRLPIQDRLMKMKIVKNCFTGADLVEVLIHHLDCGRKKAIEIGKQLARKHFIHHVFGENEFEDGNHCYRFLEHEPFIPKCYNFRGSVNDSEPKNAATVSHRLARIMSAILESYASDDRLHLDYVGIRNSEELRRYINLVQDLQRMNLLTLTADEKLAFFLNLHNAMAIHAVIRIGHPGGMIDRRAFFDDFMYVVGGYSYSLSTIRNGILRSNKRAPFSLTKPFSGGDKRLELAFPKVNLLIHFALCNATKSSPVVKFFTAQGVASELRYAAREFFQRDDGMRVDLAKRTMYLSRVIKWYSADFGQEKEIPKWIINYLDATKAGLLTHLLNDGGPIYIVYQNFDWSLNS</sequence>
<dbReference type="EMBL" id="JBFOLJ010000001">
    <property type="protein sequence ID" value="KAL2557646.1"/>
    <property type="molecule type" value="Genomic_DNA"/>
</dbReference>
<feature type="compositionally biased region" description="Basic and acidic residues" evidence="1">
    <location>
        <begin position="443"/>
        <end position="458"/>
    </location>
</feature>
<feature type="domain" description="DEP" evidence="2">
    <location>
        <begin position="737"/>
        <end position="810"/>
    </location>
</feature>
<reference evidence="4" key="1">
    <citation type="submission" date="2024-07" db="EMBL/GenBank/DDBJ databases">
        <title>Two chromosome-level genome assemblies of Korean endemic species Abeliophyllum distichum and Forsythia ovata (Oleaceae).</title>
        <authorList>
            <person name="Jang H."/>
        </authorList>
    </citation>
    <scope>NUCLEOTIDE SEQUENCE [LARGE SCALE GENOMIC DNA]</scope>
</reference>